<gene>
    <name evidence="7" type="primary">20347293</name>
    <name evidence="6" type="ORF">GGTG_06835</name>
</gene>
<keyword evidence="8" id="KW-1185">Reference proteome</keyword>
<dbReference type="STRING" id="644352.J3NZY8"/>
<dbReference type="Pfam" id="PF01753">
    <property type="entry name" value="zf-MYND"/>
    <property type="match status" value="1"/>
</dbReference>
<accession>J3NZY8</accession>
<protein>
    <recommendedName>
        <fullName evidence="5">MYND-type domain-containing protein</fullName>
    </recommendedName>
</protein>
<feature type="domain" description="MYND-type" evidence="5">
    <location>
        <begin position="5"/>
        <end position="45"/>
    </location>
</feature>
<reference evidence="6" key="3">
    <citation type="submission" date="2010-09" db="EMBL/GenBank/DDBJ databases">
        <title>Annotation of Gaeumannomyces graminis var. tritici R3-111a-1.</title>
        <authorList>
            <consortium name="The Broad Institute Genome Sequencing Platform"/>
            <person name="Ma L.-J."/>
            <person name="Dead R."/>
            <person name="Young S.K."/>
            <person name="Zeng Q."/>
            <person name="Gargeya S."/>
            <person name="Fitzgerald M."/>
            <person name="Haas B."/>
            <person name="Abouelleil A."/>
            <person name="Alvarado L."/>
            <person name="Arachchi H.M."/>
            <person name="Berlin A."/>
            <person name="Brown A."/>
            <person name="Chapman S.B."/>
            <person name="Chen Z."/>
            <person name="Dunbar C."/>
            <person name="Freedman E."/>
            <person name="Gearin G."/>
            <person name="Gellesch M."/>
            <person name="Goldberg J."/>
            <person name="Griggs A."/>
            <person name="Gujja S."/>
            <person name="Heiman D."/>
            <person name="Howarth C."/>
            <person name="Larson L."/>
            <person name="Lui A."/>
            <person name="MacDonald P.J.P."/>
            <person name="Mehta T."/>
            <person name="Montmayeur A."/>
            <person name="Murphy C."/>
            <person name="Neiman D."/>
            <person name="Pearson M."/>
            <person name="Priest M."/>
            <person name="Roberts A."/>
            <person name="Saif S."/>
            <person name="Shea T."/>
            <person name="Shenoy N."/>
            <person name="Sisk P."/>
            <person name="Stolte C."/>
            <person name="Sykes S."/>
            <person name="Yandava C."/>
            <person name="Wortman J."/>
            <person name="Nusbaum C."/>
            <person name="Birren B."/>
        </authorList>
    </citation>
    <scope>NUCLEOTIDE SEQUENCE</scope>
    <source>
        <strain evidence="6">R3-111a-1</strain>
    </source>
</reference>
<keyword evidence="3" id="KW-0862">Zinc</keyword>
<dbReference type="Proteomes" id="UP000006039">
    <property type="component" value="Unassembled WGS sequence"/>
</dbReference>
<dbReference type="AlphaFoldDB" id="J3NZY8"/>
<reference evidence="6" key="2">
    <citation type="submission" date="2010-07" db="EMBL/GenBank/DDBJ databases">
        <authorList>
            <consortium name="The Broad Institute Genome Sequencing Platform"/>
            <consortium name="Broad Institute Genome Sequencing Center for Infectious Disease"/>
            <person name="Ma L.-J."/>
            <person name="Dead R."/>
            <person name="Young S."/>
            <person name="Zeng Q."/>
            <person name="Koehrsen M."/>
            <person name="Alvarado L."/>
            <person name="Berlin A."/>
            <person name="Chapman S.B."/>
            <person name="Chen Z."/>
            <person name="Freedman E."/>
            <person name="Gellesch M."/>
            <person name="Goldberg J."/>
            <person name="Griggs A."/>
            <person name="Gujja S."/>
            <person name="Heilman E.R."/>
            <person name="Heiman D."/>
            <person name="Hepburn T."/>
            <person name="Howarth C."/>
            <person name="Jen D."/>
            <person name="Larson L."/>
            <person name="Mehta T."/>
            <person name="Neiman D."/>
            <person name="Pearson M."/>
            <person name="Roberts A."/>
            <person name="Saif S."/>
            <person name="Shea T."/>
            <person name="Shenoy N."/>
            <person name="Sisk P."/>
            <person name="Stolte C."/>
            <person name="Sykes S."/>
            <person name="Walk T."/>
            <person name="White J."/>
            <person name="Yandava C."/>
            <person name="Haas B."/>
            <person name="Nusbaum C."/>
            <person name="Birren B."/>
        </authorList>
    </citation>
    <scope>NUCLEOTIDE SEQUENCE</scope>
    <source>
        <strain evidence="6">R3-111a-1</strain>
    </source>
</reference>
<evidence type="ECO:0000256" key="2">
    <source>
        <dbReference type="ARBA" id="ARBA00022771"/>
    </source>
</evidence>
<keyword evidence="1" id="KW-0479">Metal-binding</keyword>
<evidence type="ECO:0000256" key="1">
    <source>
        <dbReference type="ARBA" id="ARBA00022723"/>
    </source>
</evidence>
<dbReference type="EnsemblFungi" id="EJT76921">
    <property type="protein sequence ID" value="EJT76921"/>
    <property type="gene ID" value="GGTG_06835"/>
</dbReference>
<evidence type="ECO:0000313" key="8">
    <source>
        <dbReference type="Proteomes" id="UP000006039"/>
    </source>
</evidence>
<reference evidence="7" key="5">
    <citation type="submission" date="2018-04" db="UniProtKB">
        <authorList>
            <consortium name="EnsemblFungi"/>
        </authorList>
    </citation>
    <scope>IDENTIFICATION</scope>
    <source>
        <strain evidence="7">R3-111a-1</strain>
    </source>
</reference>
<evidence type="ECO:0000256" key="3">
    <source>
        <dbReference type="ARBA" id="ARBA00022833"/>
    </source>
</evidence>
<dbReference type="PROSITE" id="PS50865">
    <property type="entry name" value="ZF_MYND_2"/>
    <property type="match status" value="1"/>
</dbReference>
<dbReference type="InterPro" id="IPR002893">
    <property type="entry name" value="Znf_MYND"/>
</dbReference>
<organism evidence="6">
    <name type="scientific">Gaeumannomyces tritici (strain R3-111a-1)</name>
    <name type="common">Wheat and barley take-all root rot fungus</name>
    <name type="synonym">Gaeumannomyces graminis var. tritici</name>
    <dbReference type="NCBI Taxonomy" id="644352"/>
    <lineage>
        <taxon>Eukaryota</taxon>
        <taxon>Fungi</taxon>
        <taxon>Dikarya</taxon>
        <taxon>Ascomycota</taxon>
        <taxon>Pezizomycotina</taxon>
        <taxon>Sordariomycetes</taxon>
        <taxon>Sordariomycetidae</taxon>
        <taxon>Magnaporthales</taxon>
        <taxon>Magnaporthaceae</taxon>
        <taxon>Gaeumannomyces</taxon>
    </lineage>
</organism>
<dbReference type="VEuPathDB" id="FungiDB:GGTG_06835"/>
<name>J3NZY8_GAET3</name>
<dbReference type="eggNOG" id="ENOG502S05G">
    <property type="taxonomic scope" value="Eukaryota"/>
</dbReference>
<dbReference type="GO" id="GO:0008270">
    <property type="term" value="F:zinc ion binding"/>
    <property type="evidence" value="ECO:0007669"/>
    <property type="project" value="UniProtKB-KW"/>
</dbReference>
<evidence type="ECO:0000256" key="4">
    <source>
        <dbReference type="PROSITE-ProRule" id="PRU00134"/>
    </source>
</evidence>
<dbReference type="SUPFAM" id="SSF144232">
    <property type="entry name" value="HIT/MYND zinc finger-like"/>
    <property type="match status" value="1"/>
</dbReference>
<dbReference type="RefSeq" id="XP_009222921.1">
    <property type="nucleotide sequence ID" value="XM_009224657.1"/>
</dbReference>
<dbReference type="Gene3D" id="6.10.140.2220">
    <property type="match status" value="1"/>
</dbReference>
<dbReference type="PROSITE" id="PS01360">
    <property type="entry name" value="ZF_MYND_1"/>
    <property type="match status" value="1"/>
</dbReference>
<proteinExistence type="predicted"/>
<reference evidence="7" key="4">
    <citation type="journal article" date="2015" name="G3 (Bethesda)">
        <title>Genome sequences of three phytopathogenic species of the Magnaporthaceae family of fungi.</title>
        <authorList>
            <person name="Okagaki L.H."/>
            <person name="Nunes C.C."/>
            <person name="Sailsbery J."/>
            <person name="Clay B."/>
            <person name="Brown D."/>
            <person name="John T."/>
            <person name="Oh Y."/>
            <person name="Young N."/>
            <person name="Fitzgerald M."/>
            <person name="Haas B.J."/>
            <person name="Zeng Q."/>
            <person name="Young S."/>
            <person name="Adiconis X."/>
            <person name="Fan L."/>
            <person name="Levin J.Z."/>
            <person name="Mitchell T.K."/>
            <person name="Okubara P.A."/>
            <person name="Farman M.L."/>
            <person name="Kohn L.M."/>
            <person name="Birren B."/>
            <person name="Ma L.-J."/>
            <person name="Dean R.A."/>
        </authorList>
    </citation>
    <scope>NUCLEOTIDE SEQUENCE</scope>
    <source>
        <strain evidence="7">R3-111a-1</strain>
    </source>
</reference>
<dbReference type="HOGENOM" id="CLU_069858_3_0_1"/>
<evidence type="ECO:0000313" key="6">
    <source>
        <dbReference type="EMBL" id="EJT76921.1"/>
    </source>
</evidence>
<dbReference type="EMBL" id="GL385397">
    <property type="protein sequence ID" value="EJT76921.1"/>
    <property type="molecule type" value="Genomic_DNA"/>
</dbReference>
<evidence type="ECO:0000259" key="5">
    <source>
        <dbReference type="PROSITE" id="PS50865"/>
    </source>
</evidence>
<keyword evidence="2 4" id="KW-0863">Zinc-finger</keyword>
<evidence type="ECO:0000313" key="7">
    <source>
        <dbReference type="EnsemblFungi" id="EJT76921"/>
    </source>
</evidence>
<sequence>MAQYCTSCQKTPPEVTLKHCAKCSVTLYCSRDCQKADWTAHKKVCGRDGGTASGSPSGPDVPMANTIFSPSKGLDRPIIEPFTRLDNGTWLHDRSEKDVYRFLIDSYRLRVEDNYNLEGEADVDSLYGGASNGLNGFKRFLRLAGSRRGLLPPWWNAGKQRECEEFGMDASQFQDLRCAVEKSDIIENYGDSRFPMQLRMLAEAVYRCGPGGQDGTAMRKAMVAMEQGTAGSGSPVTSMVTINSLTGNTATMHSVGRNQ</sequence>
<reference evidence="8" key="1">
    <citation type="submission" date="2010-07" db="EMBL/GenBank/DDBJ databases">
        <title>The genome sequence of Gaeumannomyces graminis var. tritici strain R3-111a-1.</title>
        <authorList>
            <consortium name="The Broad Institute Genome Sequencing Platform"/>
            <person name="Ma L.-J."/>
            <person name="Dead R."/>
            <person name="Young S."/>
            <person name="Zeng Q."/>
            <person name="Koehrsen M."/>
            <person name="Alvarado L."/>
            <person name="Berlin A."/>
            <person name="Chapman S.B."/>
            <person name="Chen Z."/>
            <person name="Freedman E."/>
            <person name="Gellesch M."/>
            <person name="Goldberg J."/>
            <person name="Griggs A."/>
            <person name="Gujja S."/>
            <person name="Heilman E.R."/>
            <person name="Heiman D."/>
            <person name="Hepburn T."/>
            <person name="Howarth C."/>
            <person name="Jen D."/>
            <person name="Larson L."/>
            <person name="Mehta T."/>
            <person name="Neiman D."/>
            <person name="Pearson M."/>
            <person name="Roberts A."/>
            <person name="Saif S."/>
            <person name="Shea T."/>
            <person name="Shenoy N."/>
            <person name="Sisk P."/>
            <person name="Stolte C."/>
            <person name="Sykes S."/>
            <person name="Walk T."/>
            <person name="White J."/>
            <person name="Yandava C."/>
            <person name="Haas B."/>
            <person name="Nusbaum C."/>
            <person name="Birren B."/>
        </authorList>
    </citation>
    <scope>NUCLEOTIDE SEQUENCE [LARGE SCALE GENOMIC DNA]</scope>
    <source>
        <strain evidence="8">R3-111a-1</strain>
    </source>
</reference>
<dbReference type="GeneID" id="20347293"/>
<dbReference type="OrthoDB" id="432970at2759"/>